<sequence length="119" mass="12912">MVGTVLTLIASMQIAPVRPRHGMVYKNILLESSFSGVHTKGLFIQLSTNCLRNYKILLKLSVPLSLKNMNQVLGDNDCHVEASVVEELATVVHDISSADIISADMAIIFLHIGIGPVSK</sequence>
<evidence type="ECO:0000313" key="1">
    <source>
        <dbReference type="EMBL" id="KAK0130829.1"/>
    </source>
</evidence>
<reference evidence="1" key="1">
    <citation type="journal article" date="2023" name="Front. Mar. Sci.">
        <title>A new Merluccius polli reference genome to investigate the effects of global change in West African waters.</title>
        <authorList>
            <person name="Mateo J.L."/>
            <person name="Blanco-Fernandez C."/>
            <person name="Garcia-Vazquez E."/>
            <person name="Machado-Schiaffino G."/>
        </authorList>
    </citation>
    <scope>NUCLEOTIDE SEQUENCE</scope>
    <source>
        <strain evidence="1">C29</strain>
        <tissue evidence="1">Fin</tissue>
    </source>
</reference>
<accession>A0AA47LZJ6</accession>
<organism evidence="1 2">
    <name type="scientific">Merluccius polli</name>
    <name type="common">Benguela hake</name>
    <name type="synonym">Merluccius cadenati</name>
    <dbReference type="NCBI Taxonomy" id="89951"/>
    <lineage>
        <taxon>Eukaryota</taxon>
        <taxon>Metazoa</taxon>
        <taxon>Chordata</taxon>
        <taxon>Craniata</taxon>
        <taxon>Vertebrata</taxon>
        <taxon>Euteleostomi</taxon>
        <taxon>Actinopterygii</taxon>
        <taxon>Neopterygii</taxon>
        <taxon>Teleostei</taxon>
        <taxon>Neoteleostei</taxon>
        <taxon>Acanthomorphata</taxon>
        <taxon>Zeiogadaria</taxon>
        <taxon>Gadariae</taxon>
        <taxon>Gadiformes</taxon>
        <taxon>Gadoidei</taxon>
        <taxon>Merlucciidae</taxon>
        <taxon>Merluccius</taxon>
    </lineage>
</organism>
<name>A0AA47LZJ6_MERPO</name>
<keyword evidence="2" id="KW-1185">Reference proteome</keyword>
<dbReference type="EMBL" id="JAOPHQ010006614">
    <property type="protein sequence ID" value="KAK0130829.1"/>
    <property type="molecule type" value="Genomic_DNA"/>
</dbReference>
<dbReference type="AlphaFoldDB" id="A0AA47LZJ6"/>
<comment type="caution">
    <text evidence="1">The sequence shown here is derived from an EMBL/GenBank/DDBJ whole genome shotgun (WGS) entry which is preliminary data.</text>
</comment>
<evidence type="ECO:0000313" key="2">
    <source>
        <dbReference type="Proteomes" id="UP001174136"/>
    </source>
</evidence>
<gene>
    <name evidence="1" type="ORF">N1851_034494</name>
</gene>
<proteinExistence type="predicted"/>
<protein>
    <submittedName>
        <fullName evidence="1">Uncharacterized protein</fullName>
    </submittedName>
</protein>
<dbReference type="Proteomes" id="UP001174136">
    <property type="component" value="Unassembled WGS sequence"/>
</dbReference>